<proteinExistence type="predicted"/>
<evidence type="ECO:0000313" key="2">
    <source>
        <dbReference type="EMBL" id="MFH5245016.1"/>
    </source>
</evidence>
<reference evidence="3 4" key="1">
    <citation type="submission" date="2024-10" db="EMBL/GenBank/DDBJ databases">
        <authorList>
            <person name="Riesco R."/>
        </authorList>
    </citation>
    <scope>NUCLEOTIDE SEQUENCE [LARGE SCALE GENOMIC DNA]</scope>
    <source>
        <strain evidence="2 3">NCIMB 15448</strain>
        <strain evidence="1 4">NCIMB 15450</strain>
    </source>
</reference>
<sequence>MCTPKNAPKLASLRANPAVALTVDTESHPPRILLIRGTVERDVVDGIPDEFLEVNGTYKLARRREEARQQ</sequence>
<dbReference type="InterPro" id="IPR012349">
    <property type="entry name" value="Split_barrel_FMN-bd"/>
</dbReference>
<dbReference type="SUPFAM" id="SSF50475">
    <property type="entry name" value="FMN-binding split barrel"/>
    <property type="match status" value="1"/>
</dbReference>
<name>A0ABW7K565_9NOCA</name>
<evidence type="ECO:0000313" key="1">
    <source>
        <dbReference type="EMBL" id="MFH5230182.1"/>
    </source>
</evidence>
<evidence type="ECO:0000313" key="3">
    <source>
        <dbReference type="Proteomes" id="UP001609176"/>
    </source>
</evidence>
<keyword evidence="4" id="KW-1185">Reference proteome</keyword>
<dbReference type="Gene3D" id="2.30.110.10">
    <property type="entry name" value="Electron Transport, Fmn-binding Protein, Chain A"/>
    <property type="match status" value="1"/>
</dbReference>
<comment type="caution">
    <text evidence="1">The sequence shown here is derived from an EMBL/GenBank/DDBJ whole genome shotgun (WGS) entry which is preliminary data.</text>
</comment>
<dbReference type="Proteomes" id="UP001609176">
    <property type="component" value="Unassembled WGS sequence"/>
</dbReference>
<evidence type="ECO:0000313" key="4">
    <source>
        <dbReference type="Proteomes" id="UP001609219"/>
    </source>
</evidence>
<accession>A0ABW7K565</accession>
<evidence type="ECO:0008006" key="5">
    <source>
        <dbReference type="Google" id="ProtNLM"/>
    </source>
</evidence>
<protein>
    <recommendedName>
        <fullName evidence="5">Pyridoxamine 5'-phosphate oxidase putative domain-containing protein</fullName>
    </recommendedName>
</protein>
<dbReference type="RefSeq" id="WP_395125979.1">
    <property type="nucleotide sequence ID" value="NZ_JBIMSN010000063.1"/>
</dbReference>
<dbReference type="EMBL" id="JBIMSP010000059">
    <property type="protein sequence ID" value="MFH5245016.1"/>
    <property type="molecule type" value="Genomic_DNA"/>
</dbReference>
<gene>
    <name evidence="2" type="ORF">ACHIPV_24510</name>
    <name evidence="1" type="ORF">ACHIRB_16590</name>
</gene>
<organism evidence="1 4">
    <name type="scientific">Antrihabitans spumae</name>
    <dbReference type="NCBI Taxonomy" id="3373370"/>
    <lineage>
        <taxon>Bacteria</taxon>
        <taxon>Bacillati</taxon>
        <taxon>Actinomycetota</taxon>
        <taxon>Actinomycetes</taxon>
        <taxon>Mycobacteriales</taxon>
        <taxon>Nocardiaceae</taxon>
        <taxon>Antrihabitans</taxon>
    </lineage>
</organism>
<dbReference type="EMBL" id="JBIMSN010000063">
    <property type="protein sequence ID" value="MFH5230182.1"/>
    <property type="molecule type" value="Genomic_DNA"/>
</dbReference>
<dbReference type="Proteomes" id="UP001609219">
    <property type="component" value="Unassembled WGS sequence"/>
</dbReference>